<dbReference type="Proteomes" id="UP001187192">
    <property type="component" value="Unassembled WGS sequence"/>
</dbReference>
<reference evidence="2" key="1">
    <citation type="submission" date="2023-07" db="EMBL/GenBank/DDBJ databases">
        <title>draft genome sequence of fig (Ficus carica).</title>
        <authorList>
            <person name="Takahashi T."/>
            <person name="Nishimura K."/>
        </authorList>
    </citation>
    <scope>NUCLEOTIDE SEQUENCE</scope>
</reference>
<dbReference type="EMBL" id="BTGU01000075">
    <property type="protein sequence ID" value="GMN58158.1"/>
    <property type="molecule type" value="Genomic_DNA"/>
</dbReference>
<accession>A0AA88IUV2</accession>
<evidence type="ECO:0000313" key="3">
    <source>
        <dbReference type="Proteomes" id="UP001187192"/>
    </source>
</evidence>
<organism evidence="2 3">
    <name type="scientific">Ficus carica</name>
    <name type="common">Common fig</name>
    <dbReference type="NCBI Taxonomy" id="3494"/>
    <lineage>
        <taxon>Eukaryota</taxon>
        <taxon>Viridiplantae</taxon>
        <taxon>Streptophyta</taxon>
        <taxon>Embryophyta</taxon>
        <taxon>Tracheophyta</taxon>
        <taxon>Spermatophyta</taxon>
        <taxon>Magnoliopsida</taxon>
        <taxon>eudicotyledons</taxon>
        <taxon>Gunneridae</taxon>
        <taxon>Pentapetalae</taxon>
        <taxon>rosids</taxon>
        <taxon>fabids</taxon>
        <taxon>Rosales</taxon>
        <taxon>Moraceae</taxon>
        <taxon>Ficeae</taxon>
        <taxon>Ficus</taxon>
    </lineage>
</organism>
<name>A0AA88IUV2_FICCA</name>
<feature type="region of interest" description="Disordered" evidence="1">
    <location>
        <begin position="1"/>
        <end position="69"/>
    </location>
</feature>
<dbReference type="AlphaFoldDB" id="A0AA88IUV2"/>
<protein>
    <submittedName>
        <fullName evidence="2">Uncharacterized protein</fullName>
    </submittedName>
</protein>
<gene>
    <name evidence="2" type="ORF">TIFTF001_027258</name>
</gene>
<comment type="caution">
    <text evidence="2">The sequence shown here is derived from an EMBL/GenBank/DDBJ whole genome shotgun (WGS) entry which is preliminary data.</text>
</comment>
<keyword evidence="3" id="KW-1185">Reference proteome</keyword>
<evidence type="ECO:0000256" key="1">
    <source>
        <dbReference type="SAM" id="MobiDB-lite"/>
    </source>
</evidence>
<sequence>MKKWPTSGATRTRGESGMEKRCMAGSTRKVRGSRLTRVEETHPGRGPCAPNARVHGDRWGPHGRAACKG</sequence>
<proteinExistence type="predicted"/>
<evidence type="ECO:0000313" key="2">
    <source>
        <dbReference type="EMBL" id="GMN58158.1"/>
    </source>
</evidence>
<feature type="compositionally biased region" description="Basic and acidic residues" evidence="1">
    <location>
        <begin position="12"/>
        <end position="22"/>
    </location>
</feature>